<comment type="caution">
    <text evidence="6">The sequence shown here is derived from an EMBL/GenBank/DDBJ whole genome shotgun (WGS) entry which is preliminary data.</text>
</comment>
<evidence type="ECO:0000259" key="5">
    <source>
        <dbReference type="PROSITE" id="PS50931"/>
    </source>
</evidence>
<dbReference type="PANTHER" id="PTHR30537:SF5">
    <property type="entry name" value="HTH-TYPE TRANSCRIPTIONAL ACTIVATOR TTDR-RELATED"/>
    <property type="match status" value="1"/>
</dbReference>
<dbReference type="SUPFAM" id="SSF53850">
    <property type="entry name" value="Periplasmic binding protein-like II"/>
    <property type="match status" value="1"/>
</dbReference>
<evidence type="ECO:0000256" key="3">
    <source>
        <dbReference type="ARBA" id="ARBA00023125"/>
    </source>
</evidence>
<dbReference type="OrthoDB" id="9813056at2"/>
<evidence type="ECO:0000256" key="2">
    <source>
        <dbReference type="ARBA" id="ARBA00023015"/>
    </source>
</evidence>
<dbReference type="InterPro" id="IPR000847">
    <property type="entry name" value="LysR_HTH_N"/>
</dbReference>
<proteinExistence type="inferred from homology"/>
<dbReference type="EMBL" id="LANI01000025">
    <property type="protein sequence ID" value="KKJ75807.1"/>
    <property type="molecule type" value="Genomic_DNA"/>
</dbReference>
<dbReference type="RefSeq" id="WP_046509303.1">
    <property type="nucleotide sequence ID" value="NZ_LANI01000025.1"/>
</dbReference>
<dbReference type="Gene3D" id="1.10.10.10">
    <property type="entry name" value="Winged helix-like DNA-binding domain superfamily/Winged helix DNA-binding domain"/>
    <property type="match status" value="1"/>
</dbReference>
<keyword evidence="7" id="KW-1185">Reference proteome</keyword>
<dbReference type="GO" id="GO:0043565">
    <property type="term" value="F:sequence-specific DNA binding"/>
    <property type="evidence" value="ECO:0007669"/>
    <property type="project" value="TreeGrafter"/>
</dbReference>
<dbReference type="Proteomes" id="UP000034491">
    <property type="component" value="Unassembled WGS sequence"/>
</dbReference>
<dbReference type="STRING" id="1549748.WH95_16395"/>
<accession>A0A0M2R1Q6</accession>
<dbReference type="GO" id="GO:0003700">
    <property type="term" value="F:DNA-binding transcription factor activity"/>
    <property type="evidence" value="ECO:0007669"/>
    <property type="project" value="InterPro"/>
</dbReference>
<dbReference type="CDD" id="cd08422">
    <property type="entry name" value="PBP2_CrgA_like"/>
    <property type="match status" value="1"/>
</dbReference>
<dbReference type="PROSITE" id="PS50931">
    <property type="entry name" value="HTH_LYSR"/>
    <property type="match status" value="1"/>
</dbReference>
<feature type="domain" description="HTH lysR-type" evidence="5">
    <location>
        <begin position="1"/>
        <end position="59"/>
    </location>
</feature>
<dbReference type="SUPFAM" id="SSF46785">
    <property type="entry name" value="Winged helix' DNA-binding domain"/>
    <property type="match status" value="1"/>
</dbReference>
<gene>
    <name evidence="6" type="ORF">WH95_16395</name>
</gene>
<organism evidence="6 7">
    <name type="scientific">Kiloniella litopenaei</name>
    <dbReference type="NCBI Taxonomy" id="1549748"/>
    <lineage>
        <taxon>Bacteria</taxon>
        <taxon>Pseudomonadati</taxon>
        <taxon>Pseudomonadota</taxon>
        <taxon>Alphaproteobacteria</taxon>
        <taxon>Rhodospirillales</taxon>
        <taxon>Kiloniellaceae</taxon>
        <taxon>Kiloniella</taxon>
    </lineage>
</organism>
<evidence type="ECO:0000256" key="1">
    <source>
        <dbReference type="ARBA" id="ARBA00009437"/>
    </source>
</evidence>
<keyword evidence="2" id="KW-0805">Transcription regulation</keyword>
<keyword evidence="3" id="KW-0238">DNA-binding</keyword>
<name>A0A0M2R1Q6_9PROT</name>
<comment type="similarity">
    <text evidence="1">Belongs to the LysR transcriptional regulatory family.</text>
</comment>
<evidence type="ECO:0000313" key="6">
    <source>
        <dbReference type="EMBL" id="KKJ75807.1"/>
    </source>
</evidence>
<dbReference type="InterPro" id="IPR036390">
    <property type="entry name" value="WH_DNA-bd_sf"/>
</dbReference>
<dbReference type="InterPro" id="IPR058163">
    <property type="entry name" value="LysR-type_TF_proteobact-type"/>
</dbReference>
<keyword evidence="4" id="KW-0804">Transcription</keyword>
<dbReference type="PANTHER" id="PTHR30537">
    <property type="entry name" value="HTH-TYPE TRANSCRIPTIONAL REGULATOR"/>
    <property type="match status" value="1"/>
</dbReference>
<evidence type="ECO:0000256" key="4">
    <source>
        <dbReference type="ARBA" id="ARBA00023163"/>
    </source>
</evidence>
<sequence length="298" mass="33500">MDSFQRALIFKTVVENKTMAAAARIMSVSPSVISKRITELETAMGVQLLRRTTRRITLTEAGSNFYHRMVSLHGQWQTLLDETQDLGKSPRGRLTLAAPSPLLNRVLLPKLGAFLNQNPDIDVEFKSAAYETLPLAGVDLSLARQIDDLDSMAYVGQRLCRYYNQLFASPDYLAASKPLSESNDLRSHACLLYGENTKATTWHFRCDDTQDASVDVSGRISSNNTEALIAAACQGQGIAYIPELIIQDEVKRGGLVPVLPHLRSKTFEMWFYYQKLDFVPLKLRVLLDFLKQQWKDPA</sequence>
<evidence type="ECO:0000313" key="7">
    <source>
        <dbReference type="Proteomes" id="UP000034491"/>
    </source>
</evidence>
<dbReference type="Pfam" id="PF03466">
    <property type="entry name" value="LysR_substrate"/>
    <property type="match status" value="1"/>
</dbReference>
<dbReference type="InterPro" id="IPR005119">
    <property type="entry name" value="LysR_subst-bd"/>
</dbReference>
<dbReference type="AlphaFoldDB" id="A0A0M2R1Q6"/>
<dbReference type="Gene3D" id="3.40.190.290">
    <property type="match status" value="1"/>
</dbReference>
<dbReference type="GO" id="GO:0006351">
    <property type="term" value="P:DNA-templated transcription"/>
    <property type="evidence" value="ECO:0007669"/>
    <property type="project" value="TreeGrafter"/>
</dbReference>
<dbReference type="InterPro" id="IPR036388">
    <property type="entry name" value="WH-like_DNA-bd_sf"/>
</dbReference>
<reference evidence="6 7" key="1">
    <citation type="submission" date="2015-03" db="EMBL/GenBank/DDBJ databases">
        <title>Genome sequence of Kiloniella sp. P1-1, isolated from the gut microflora of Pacific white shrimp, Penaeus vannamei.</title>
        <authorList>
            <person name="Shao Z."/>
            <person name="Wang L."/>
            <person name="Li X."/>
        </authorList>
    </citation>
    <scope>NUCLEOTIDE SEQUENCE [LARGE SCALE GENOMIC DNA]</scope>
    <source>
        <strain evidence="6 7">P1-1</strain>
    </source>
</reference>
<dbReference type="Pfam" id="PF00126">
    <property type="entry name" value="HTH_1"/>
    <property type="match status" value="1"/>
</dbReference>
<protein>
    <submittedName>
        <fullName evidence="6">LysR family transcriptional regulator</fullName>
    </submittedName>
</protein>